<keyword evidence="3" id="KW-1185">Reference proteome</keyword>
<comment type="caution">
    <text evidence="2">The sequence shown here is derived from an EMBL/GenBank/DDBJ whole genome shotgun (WGS) entry which is preliminary data.</text>
</comment>
<proteinExistence type="predicted"/>
<evidence type="ECO:0000313" key="2">
    <source>
        <dbReference type="EMBL" id="MBB5739561.1"/>
    </source>
</evidence>
<dbReference type="RefSeq" id="WP_257720131.1">
    <property type="nucleotide sequence ID" value="NZ_CAJFZW010000004.1"/>
</dbReference>
<keyword evidence="1" id="KW-0472">Membrane</keyword>
<evidence type="ECO:0000313" key="3">
    <source>
        <dbReference type="Proteomes" id="UP000527324"/>
    </source>
</evidence>
<keyword evidence="1" id="KW-0812">Transmembrane</keyword>
<dbReference type="AlphaFoldDB" id="A0A7W9C5M6"/>
<sequence length="42" mass="4487">MPPFDPTPLVQNIESLFRRLRLVGVLGGAAVLATLSALAILR</sequence>
<accession>A0A7W9C5M6</accession>
<gene>
    <name evidence="2" type="ORF">GGQ93_001263</name>
</gene>
<dbReference type="GeneID" id="88841441"/>
<dbReference type="EMBL" id="JACHOQ010000002">
    <property type="protein sequence ID" value="MBB5739561.1"/>
    <property type="molecule type" value="Genomic_DNA"/>
</dbReference>
<reference evidence="2 3" key="1">
    <citation type="submission" date="2020-08" db="EMBL/GenBank/DDBJ databases">
        <title>Genomic Encyclopedia of Type Strains, Phase IV (KMG-IV): sequencing the most valuable type-strain genomes for metagenomic binning, comparative biology and taxonomic classification.</title>
        <authorList>
            <person name="Goeker M."/>
        </authorList>
    </citation>
    <scope>NUCLEOTIDE SEQUENCE [LARGE SCALE GENOMIC DNA]</scope>
    <source>
        <strain evidence="2 3">DSM 4731</strain>
    </source>
</reference>
<evidence type="ECO:0000256" key="1">
    <source>
        <dbReference type="SAM" id="Phobius"/>
    </source>
</evidence>
<organism evidence="2 3">
    <name type="scientific">Brevundimonas aurantiaca</name>
    <dbReference type="NCBI Taxonomy" id="74316"/>
    <lineage>
        <taxon>Bacteria</taxon>
        <taxon>Pseudomonadati</taxon>
        <taxon>Pseudomonadota</taxon>
        <taxon>Alphaproteobacteria</taxon>
        <taxon>Caulobacterales</taxon>
        <taxon>Caulobacteraceae</taxon>
        <taxon>Brevundimonas</taxon>
    </lineage>
</organism>
<protein>
    <submittedName>
        <fullName evidence="2">Uncharacterized protein</fullName>
    </submittedName>
</protein>
<name>A0A7W9C5M6_9CAUL</name>
<dbReference type="Proteomes" id="UP000527324">
    <property type="component" value="Unassembled WGS sequence"/>
</dbReference>
<feature type="transmembrane region" description="Helical" evidence="1">
    <location>
        <begin position="20"/>
        <end position="41"/>
    </location>
</feature>
<keyword evidence="1" id="KW-1133">Transmembrane helix</keyword>